<reference evidence="2" key="1">
    <citation type="submission" date="2016-10" db="EMBL/GenBank/DDBJ databases">
        <authorList>
            <person name="Varghese N."/>
            <person name="Submissions S."/>
        </authorList>
    </citation>
    <scope>NUCLEOTIDE SEQUENCE [LARGE SCALE GENOMIC DNA]</scope>
    <source>
        <strain evidence="2">DSM 26879</strain>
    </source>
</reference>
<evidence type="ECO:0000313" key="1">
    <source>
        <dbReference type="EMBL" id="SFR39630.1"/>
    </source>
</evidence>
<protein>
    <submittedName>
        <fullName evidence="1">Uncharacterized protein</fullName>
    </submittedName>
</protein>
<name>A0A1I6GBX1_9RHOB</name>
<dbReference type="EMBL" id="FOYP01000001">
    <property type="protein sequence ID" value="SFR39630.1"/>
    <property type="molecule type" value="Genomic_DNA"/>
</dbReference>
<dbReference type="RefSeq" id="WP_090198088.1">
    <property type="nucleotide sequence ID" value="NZ_FOYP01000001.1"/>
</dbReference>
<dbReference type="Proteomes" id="UP000199478">
    <property type="component" value="Unassembled WGS sequence"/>
</dbReference>
<sequence length="61" mass="6891">MAIEIGKLVVRGTFGDVARNDATISEDELRALTQRLRKEFREIISKEIAASEQRIKEGMLS</sequence>
<keyword evidence="2" id="KW-1185">Reference proteome</keyword>
<evidence type="ECO:0000313" key="2">
    <source>
        <dbReference type="Proteomes" id="UP000199478"/>
    </source>
</evidence>
<proteinExistence type="predicted"/>
<dbReference type="OrthoDB" id="7874699at2"/>
<accession>A0A1I6GBX1</accession>
<dbReference type="STRING" id="390270.SAMN04488005_1391"/>
<gene>
    <name evidence="1" type="ORF">SAMN04488005_1391</name>
</gene>
<organism evidence="1 2">
    <name type="scientific">Yoonia tamlensis</name>
    <dbReference type="NCBI Taxonomy" id="390270"/>
    <lineage>
        <taxon>Bacteria</taxon>
        <taxon>Pseudomonadati</taxon>
        <taxon>Pseudomonadota</taxon>
        <taxon>Alphaproteobacteria</taxon>
        <taxon>Rhodobacterales</taxon>
        <taxon>Paracoccaceae</taxon>
        <taxon>Yoonia</taxon>
    </lineage>
</organism>
<dbReference type="AlphaFoldDB" id="A0A1I6GBX1"/>